<evidence type="ECO:0000256" key="5">
    <source>
        <dbReference type="ARBA" id="ARBA00022741"/>
    </source>
</evidence>
<sequence>MKNKWENWTPQIAMNVWRILGLLFLSLLWFQSYGNKEGVILLLFLTIMTLARWRFQLSGWTVLIDQIICFISILFFPFAAYALAMPVMESMLKRQPWFALPTIVFAIIYPETSLLLVGVLIHAGLSGAILGGWFQDTKRYQLEADQQRRDRYELENVKEELLLANAQGARMAELTERNRIAQQLHDDVGHELTASVLALQAFEELWKENDPEAKEMFTQAQQRLSQSAVYLRETVHNLKPVKEIGIEGLHEITDQFTLCPVQFTSYGDSSKVAAYLWSILYPTLKEALTNIIRHAHPTQVEISLDISPHILRLSVYNDGVAIKQETKGNGVGLRNLRHRAKAVGGSISTDAQNDGFLLICVLPLEKAE</sequence>
<organism evidence="11 12">
    <name type="scientific">Halalkalibacter krulwichiae</name>
    <dbReference type="NCBI Taxonomy" id="199441"/>
    <lineage>
        <taxon>Bacteria</taxon>
        <taxon>Bacillati</taxon>
        <taxon>Bacillota</taxon>
        <taxon>Bacilli</taxon>
        <taxon>Bacillales</taxon>
        <taxon>Bacillaceae</taxon>
        <taxon>Halalkalibacter</taxon>
    </lineage>
</organism>
<feature type="transmembrane region" description="Helical" evidence="9">
    <location>
        <begin position="12"/>
        <end position="32"/>
    </location>
</feature>
<dbReference type="GO" id="GO:0046983">
    <property type="term" value="F:protein dimerization activity"/>
    <property type="evidence" value="ECO:0007669"/>
    <property type="project" value="InterPro"/>
</dbReference>
<reference evidence="11 12" key="1">
    <citation type="submission" date="2017-04" db="EMBL/GenBank/DDBJ databases">
        <title>Bacillus krulwichiae AM31D Genome sequencing and assembly.</title>
        <authorList>
            <person name="Krulwich T.A."/>
            <person name="Anastor L."/>
            <person name="Ehrlich R."/>
            <person name="Ehrlich G.D."/>
            <person name="Janto B."/>
        </authorList>
    </citation>
    <scope>NUCLEOTIDE SEQUENCE [LARGE SCALE GENOMIC DNA]</scope>
    <source>
        <strain evidence="11 12">AM31D</strain>
    </source>
</reference>
<dbReference type="PANTHER" id="PTHR24421:SF10">
    <property type="entry name" value="NITRATE_NITRITE SENSOR PROTEIN NARQ"/>
    <property type="match status" value="1"/>
</dbReference>
<dbReference type="KEGG" id="bkw:BkAM31D_09375"/>
<keyword evidence="3" id="KW-0597">Phosphoprotein</keyword>
<dbReference type="AlphaFoldDB" id="A0A1X9M9G2"/>
<evidence type="ECO:0000256" key="4">
    <source>
        <dbReference type="ARBA" id="ARBA00022679"/>
    </source>
</evidence>
<protein>
    <recommendedName>
        <fullName evidence="2">histidine kinase</fullName>
        <ecNumber evidence="2">2.7.13.3</ecNumber>
    </recommendedName>
</protein>
<dbReference type="GO" id="GO:0000155">
    <property type="term" value="F:phosphorelay sensor kinase activity"/>
    <property type="evidence" value="ECO:0007669"/>
    <property type="project" value="InterPro"/>
</dbReference>
<evidence type="ECO:0000256" key="9">
    <source>
        <dbReference type="SAM" id="Phobius"/>
    </source>
</evidence>
<dbReference type="CDD" id="cd16917">
    <property type="entry name" value="HATPase_UhpB-NarQ-NarX-like"/>
    <property type="match status" value="1"/>
</dbReference>
<proteinExistence type="predicted"/>
<dbReference type="Gene3D" id="3.30.565.10">
    <property type="entry name" value="Histidine kinase-like ATPase, C-terminal domain"/>
    <property type="match status" value="1"/>
</dbReference>
<evidence type="ECO:0000256" key="7">
    <source>
        <dbReference type="ARBA" id="ARBA00022840"/>
    </source>
</evidence>
<dbReference type="SUPFAM" id="SSF55874">
    <property type="entry name" value="ATPase domain of HSP90 chaperone/DNA topoisomerase II/histidine kinase"/>
    <property type="match status" value="1"/>
</dbReference>
<dbReference type="RefSeq" id="WP_066151873.1">
    <property type="nucleotide sequence ID" value="NZ_CP020814.1"/>
</dbReference>
<dbReference type="STRING" id="199441.BkAM31D_09375"/>
<keyword evidence="4 11" id="KW-0808">Transferase</keyword>
<dbReference type="SMART" id="SM00387">
    <property type="entry name" value="HATPase_c"/>
    <property type="match status" value="1"/>
</dbReference>
<dbReference type="EC" id="2.7.13.3" evidence="2"/>
<evidence type="ECO:0000259" key="10">
    <source>
        <dbReference type="SMART" id="SM00387"/>
    </source>
</evidence>
<keyword evidence="12" id="KW-1185">Reference proteome</keyword>
<dbReference type="InterPro" id="IPR036890">
    <property type="entry name" value="HATPase_C_sf"/>
</dbReference>
<keyword evidence="7" id="KW-0067">ATP-binding</keyword>
<evidence type="ECO:0000256" key="6">
    <source>
        <dbReference type="ARBA" id="ARBA00022777"/>
    </source>
</evidence>
<evidence type="ECO:0000256" key="8">
    <source>
        <dbReference type="ARBA" id="ARBA00023012"/>
    </source>
</evidence>
<dbReference type="GO" id="GO:0016020">
    <property type="term" value="C:membrane"/>
    <property type="evidence" value="ECO:0007669"/>
    <property type="project" value="InterPro"/>
</dbReference>
<dbReference type="Pfam" id="PF07730">
    <property type="entry name" value="HisKA_3"/>
    <property type="match status" value="1"/>
</dbReference>
<evidence type="ECO:0000313" key="11">
    <source>
        <dbReference type="EMBL" id="ARK30046.1"/>
    </source>
</evidence>
<gene>
    <name evidence="11" type="primary">liaS_2</name>
    <name evidence="11" type="ORF">BkAM31D_09375</name>
</gene>
<evidence type="ECO:0000256" key="2">
    <source>
        <dbReference type="ARBA" id="ARBA00012438"/>
    </source>
</evidence>
<keyword evidence="9" id="KW-0472">Membrane</keyword>
<dbReference type="InterPro" id="IPR003594">
    <property type="entry name" value="HATPase_dom"/>
</dbReference>
<dbReference type="GO" id="GO:0005524">
    <property type="term" value="F:ATP binding"/>
    <property type="evidence" value="ECO:0007669"/>
    <property type="project" value="UniProtKB-KW"/>
</dbReference>
<evidence type="ECO:0000256" key="1">
    <source>
        <dbReference type="ARBA" id="ARBA00000085"/>
    </source>
</evidence>
<accession>A0A1X9M9G2</accession>
<dbReference type="Proteomes" id="UP000193006">
    <property type="component" value="Chromosome"/>
</dbReference>
<comment type="catalytic activity">
    <reaction evidence="1">
        <text>ATP + protein L-histidine = ADP + protein N-phospho-L-histidine.</text>
        <dbReference type="EC" id="2.7.13.3"/>
    </reaction>
</comment>
<dbReference type="Pfam" id="PF02518">
    <property type="entry name" value="HATPase_c"/>
    <property type="match status" value="1"/>
</dbReference>
<name>A0A1X9M9G2_9BACI</name>
<keyword evidence="5" id="KW-0547">Nucleotide-binding</keyword>
<keyword evidence="6 11" id="KW-0418">Kinase</keyword>
<dbReference type="PANTHER" id="PTHR24421">
    <property type="entry name" value="NITRATE/NITRITE SENSOR PROTEIN NARX-RELATED"/>
    <property type="match status" value="1"/>
</dbReference>
<dbReference type="Gene3D" id="1.20.5.1930">
    <property type="match status" value="1"/>
</dbReference>
<feature type="transmembrane region" description="Helical" evidence="9">
    <location>
        <begin position="107"/>
        <end position="134"/>
    </location>
</feature>
<dbReference type="InterPro" id="IPR050482">
    <property type="entry name" value="Sensor_HK_TwoCompSys"/>
</dbReference>
<dbReference type="InterPro" id="IPR011712">
    <property type="entry name" value="Sig_transdc_His_kin_sub3_dim/P"/>
</dbReference>
<dbReference type="EMBL" id="CP020814">
    <property type="protein sequence ID" value="ARK30046.1"/>
    <property type="molecule type" value="Genomic_DNA"/>
</dbReference>
<keyword evidence="9" id="KW-0812">Transmembrane</keyword>
<keyword evidence="9" id="KW-1133">Transmembrane helix</keyword>
<keyword evidence="8" id="KW-0902">Two-component regulatory system</keyword>
<feature type="domain" description="Histidine kinase/HSP90-like ATPase" evidence="10">
    <location>
        <begin position="275"/>
        <end position="366"/>
    </location>
</feature>
<evidence type="ECO:0000256" key="3">
    <source>
        <dbReference type="ARBA" id="ARBA00022553"/>
    </source>
</evidence>
<evidence type="ECO:0000313" key="12">
    <source>
        <dbReference type="Proteomes" id="UP000193006"/>
    </source>
</evidence>
<feature type="transmembrane region" description="Helical" evidence="9">
    <location>
        <begin position="67"/>
        <end position="87"/>
    </location>
</feature>